<keyword evidence="15" id="KW-0325">Glycoprotein</keyword>
<evidence type="ECO:0000256" key="14">
    <source>
        <dbReference type="ARBA" id="ARBA00023170"/>
    </source>
</evidence>
<comment type="subcellular location">
    <subcellularLocation>
        <location evidence="1">Cell membrane</location>
        <topology evidence="1">Single-pass type I membrane protein</topology>
    </subcellularLocation>
</comment>
<evidence type="ECO:0000256" key="9">
    <source>
        <dbReference type="ARBA" id="ARBA00022741"/>
    </source>
</evidence>
<evidence type="ECO:0000256" key="15">
    <source>
        <dbReference type="ARBA" id="ARBA00023180"/>
    </source>
</evidence>
<keyword evidence="8" id="KW-0732">Signal</keyword>
<keyword evidence="14" id="KW-0675">Receptor</keyword>
<keyword evidence="10" id="KW-0418">Kinase</keyword>
<dbReference type="InterPro" id="IPR017441">
    <property type="entry name" value="Protein_kinase_ATP_BS"/>
</dbReference>
<dbReference type="FunFam" id="1.10.510.10:FF:000240">
    <property type="entry name" value="Lectin-domain containing receptor kinase A4.3"/>
    <property type="match status" value="1"/>
</dbReference>
<dbReference type="AlphaFoldDB" id="A0A6J5Y0F7"/>
<dbReference type="SMART" id="SM00220">
    <property type="entry name" value="S_TKc"/>
    <property type="match status" value="1"/>
</dbReference>
<evidence type="ECO:0000256" key="5">
    <source>
        <dbReference type="ARBA" id="ARBA00022527"/>
    </source>
</evidence>
<dbReference type="EMBL" id="CAEKKB010000008">
    <property type="protein sequence ID" value="CAB4319656.1"/>
    <property type="molecule type" value="Genomic_DNA"/>
</dbReference>
<dbReference type="Gene3D" id="3.30.200.20">
    <property type="entry name" value="Phosphorylase Kinase, domain 1"/>
    <property type="match status" value="1"/>
</dbReference>
<organism evidence="19 20">
    <name type="scientific">Prunus armeniaca</name>
    <name type="common">Apricot</name>
    <name type="synonym">Armeniaca vulgaris</name>
    <dbReference type="NCBI Taxonomy" id="36596"/>
    <lineage>
        <taxon>Eukaryota</taxon>
        <taxon>Viridiplantae</taxon>
        <taxon>Streptophyta</taxon>
        <taxon>Embryophyta</taxon>
        <taxon>Tracheophyta</taxon>
        <taxon>Spermatophyta</taxon>
        <taxon>Magnoliopsida</taxon>
        <taxon>eudicotyledons</taxon>
        <taxon>Gunneridae</taxon>
        <taxon>Pentapetalae</taxon>
        <taxon>rosids</taxon>
        <taxon>fabids</taxon>
        <taxon>Rosales</taxon>
        <taxon>Rosaceae</taxon>
        <taxon>Amygdaloideae</taxon>
        <taxon>Amygdaleae</taxon>
        <taxon>Prunus</taxon>
    </lineage>
</organism>
<evidence type="ECO:0000256" key="2">
    <source>
        <dbReference type="ARBA" id="ARBA00008536"/>
    </source>
</evidence>
<evidence type="ECO:0000256" key="11">
    <source>
        <dbReference type="ARBA" id="ARBA00022840"/>
    </source>
</evidence>
<evidence type="ECO:0000256" key="10">
    <source>
        <dbReference type="ARBA" id="ARBA00022777"/>
    </source>
</evidence>
<keyword evidence="7" id="KW-0812">Transmembrane</keyword>
<dbReference type="GO" id="GO:0002229">
    <property type="term" value="P:defense response to oomycetes"/>
    <property type="evidence" value="ECO:0007669"/>
    <property type="project" value="UniProtKB-ARBA"/>
</dbReference>
<keyword evidence="5 17" id="KW-0723">Serine/threonine-protein kinase</keyword>
<dbReference type="PROSITE" id="PS50011">
    <property type="entry name" value="PROTEIN_KINASE_DOM"/>
    <property type="match status" value="1"/>
</dbReference>
<evidence type="ECO:0000256" key="1">
    <source>
        <dbReference type="ARBA" id="ARBA00004251"/>
    </source>
</evidence>
<keyword evidence="9 16" id="KW-0547">Nucleotide-binding</keyword>
<gene>
    <name evidence="19" type="ORF">ORAREDHAP_LOCUS47183</name>
</gene>
<dbReference type="Pfam" id="PF00069">
    <property type="entry name" value="Pkinase"/>
    <property type="match status" value="1"/>
</dbReference>
<dbReference type="Pfam" id="PF07714">
    <property type="entry name" value="PK_Tyr_Ser-Thr"/>
    <property type="match status" value="1"/>
</dbReference>
<dbReference type="PROSITE" id="PS00107">
    <property type="entry name" value="PROTEIN_KINASE_ATP"/>
    <property type="match status" value="1"/>
</dbReference>
<evidence type="ECO:0000256" key="7">
    <source>
        <dbReference type="ARBA" id="ARBA00022692"/>
    </source>
</evidence>
<feature type="domain" description="Protein kinase" evidence="18">
    <location>
        <begin position="52"/>
        <end position="288"/>
    </location>
</feature>
<keyword evidence="4" id="KW-1003">Cell membrane</keyword>
<evidence type="ECO:0000256" key="4">
    <source>
        <dbReference type="ARBA" id="ARBA00022475"/>
    </source>
</evidence>
<sequence>MNAVEEGDCFMCSSPEDSSINSSPVDLSHERKTKMVEMALGLGEIRSATMGFNRNRVVGEGASAKVYKGSLSSGGEVAVKRFERADKIGCLRSPFTTEFATMVGCLRHKNLVQLHGWCCEGNELVLQRLNIVLGVASALAYLHEECERQIIHRDVKTCNIMLDADFNAKLGDFGLAEVYEHSSIARDATIPAGTMGYLAPEYVYSGVPTVKTDVYSFGVVVLEVATGRKPVEDDGTVVVDWVWGMWENGKLIEAADRRLMGKFDMVEMERTLMTGLACVHPNHVRRPQ</sequence>
<comment type="similarity">
    <text evidence="2">In the N-terminal section; belongs to the leguminous lectin family.</text>
</comment>
<keyword evidence="13" id="KW-0472">Membrane</keyword>
<dbReference type="Proteomes" id="UP000507245">
    <property type="component" value="Unassembled WGS sequence"/>
</dbReference>
<dbReference type="Gene3D" id="1.10.510.10">
    <property type="entry name" value="Transferase(Phosphotransferase) domain 1"/>
    <property type="match status" value="1"/>
</dbReference>
<evidence type="ECO:0000259" key="18">
    <source>
        <dbReference type="PROSITE" id="PS50011"/>
    </source>
</evidence>
<evidence type="ECO:0000313" key="19">
    <source>
        <dbReference type="EMBL" id="CAB4319656.1"/>
    </source>
</evidence>
<evidence type="ECO:0000256" key="12">
    <source>
        <dbReference type="ARBA" id="ARBA00022989"/>
    </source>
</evidence>
<evidence type="ECO:0000256" key="8">
    <source>
        <dbReference type="ARBA" id="ARBA00022729"/>
    </source>
</evidence>
<comment type="similarity">
    <text evidence="17">Belongs to the protein kinase superfamily.</text>
</comment>
<keyword evidence="20" id="KW-1185">Reference proteome</keyword>
<proteinExistence type="inferred from homology"/>
<name>A0A6J5Y0F7_PRUAR</name>
<protein>
    <recommendedName>
        <fullName evidence="18">Protein kinase domain-containing protein</fullName>
    </recommendedName>
</protein>
<evidence type="ECO:0000256" key="6">
    <source>
        <dbReference type="ARBA" id="ARBA00022679"/>
    </source>
</evidence>
<dbReference type="PROSITE" id="PS00108">
    <property type="entry name" value="PROTEIN_KINASE_ST"/>
    <property type="match status" value="1"/>
</dbReference>
<comment type="similarity">
    <text evidence="3">In the C-terminal section; belongs to the protein kinase superfamily. Ser/Thr protein kinase family.</text>
</comment>
<evidence type="ECO:0000313" key="20">
    <source>
        <dbReference type="Proteomes" id="UP000507245"/>
    </source>
</evidence>
<dbReference type="InterPro" id="IPR008271">
    <property type="entry name" value="Ser/Thr_kinase_AS"/>
</dbReference>
<accession>A0A6J5Y0F7</accession>
<evidence type="ECO:0000256" key="16">
    <source>
        <dbReference type="PROSITE-ProRule" id="PRU10141"/>
    </source>
</evidence>
<evidence type="ECO:0000256" key="17">
    <source>
        <dbReference type="RuleBase" id="RU000304"/>
    </source>
</evidence>
<dbReference type="OrthoDB" id="1856421at2759"/>
<evidence type="ECO:0000256" key="3">
    <source>
        <dbReference type="ARBA" id="ARBA00010217"/>
    </source>
</evidence>
<keyword evidence="6" id="KW-0808">Transferase</keyword>
<dbReference type="GO" id="GO:0004674">
    <property type="term" value="F:protein serine/threonine kinase activity"/>
    <property type="evidence" value="ECO:0007669"/>
    <property type="project" value="UniProtKB-KW"/>
</dbReference>
<dbReference type="InterPro" id="IPR001245">
    <property type="entry name" value="Ser-Thr/Tyr_kinase_cat_dom"/>
</dbReference>
<dbReference type="SUPFAM" id="SSF56112">
    <property type="entry name" value="Protein kinase-like (PK-like)"/>
    <property type="match status" value="1"/>
</dbReference>
<dbReference type="GO" id="GO:0005886">
    <property type="term" value="C:plasma membrane"/>
    <property type="evidence" value="ECO:0007669"/>
    <property type="project" value="UniProtKB-SubCell"/>
</dbReference>
<reference evidence="20" key="1">
    <citation type="journal article" date="2020" name="Genome Biol.">
        <title>Gamete binning: chromosome-level and haplotype-resolved genome assembly enabled by high-throughput single-cell sequencing of gamete genomes.</title>
        <authorList>
            <person name="Campoy J.A."/>
            <person name="Sun H."/>
            <person name="Goel M."/>
            <person name="Jiao W.-B."/>
            <person name="Folz-Donahue K."/>
            <person name="Wang N."/>
            <person name="Rubio M."/>
            <person name="Liu C."/>
            <person name="Kukat C."/>
            <person name="Ruiz D."/>
            <person name="Huettel B."/>
            <person name="Schneeberger K."/>
        </authorList>
    </citation>
    <scope>NUCLEOTIDE SEQUENCE [LARGE SCALE GENOMIC DNA]</scope>
    <source>
        <strain evidence="20">cv. Rojo Pasion</strain>
    </source>
</reference>
<keyword evidence="12" id="KW-1133">Transmembrane helix</keyword>
<keyword evidence="11 16" id="KW-0067">ATP-binding</keyword>
<evidence type="ECO:0000256" key="13">
    <source>
        <dbReference type="ARBA" id="ARBA00023136"/>
    </source>
</evidence>
<dbReference type="FunFam" id="3.30.200.20:FF:000810">
    <property type="entry name" value="L-type lectin-domain containing receptor kinase S.6"/>
    <property type="match status" value="1"/>
</dbReference>
<dbReference type="InterPro" id="IPR011009">
    <property type="entry name" value="Kinase-like_dom_sf"/>
</dbReference>
<dbReference type="PANTHER" id="PTHR27007">
    <property type="match status" value="1"/>
</dbReference>
<dbReference type="InterPro" id="IPR050528">
    <property type="entry name" value="L-type_Lectin-RKs"/>
</dbReference>
<dbReference type="GO" id="GO:0005524">
    <property type="term" value="F:ATP binding"/>
    <property type="evidence" value="ECO:0007669"/>
    <property type="project" value="UniProtKB-UniRule"/>
</dbReference>
<feature type="binding site" evidence="16">
    <location>
        <position position="80"/>
    </location>
    <ligand>
        <name>ATP</name>
        <dbReference type="ChEBI" id="CHEBI:30616"/>
    </ligand>
</feature>
<dbReference type="InterPro" id="IPR000719">
    <property type="entry name" value="Prot_kinase_dom"/>
</dbReference>